<dbReference type="PANTHER" id="PTHR48041">
    <property type="entry name" value="ABC TRANSPORTER G FAMILY MEMBER 28"/>
    <property type="match status" value="1"/>
</dbReference>
<evidence type="ECO:0000256" key="6">
    <source>
        <dbReference type="ARBA" id="ARBA00022989"/>
    </source>
</evidence>
<gene>
    <name evidence="11" type="ORF">FA09DRAFT_330113</name>
</gene>
<dbReference type="EMBL" id="KZ819293">
    <property type="protein sequence ID" value="PWN97953.1"/>
    <property type="molecule type" value="Genomic_DNA"/>
</dbReference>
<dbReference type="GO" id="GO:0140359">
    <property type="term" value="F:ABC-type transporter activity"/>
    <property type="evidence" value="ECO:0007669"/>
    <property type="project" value="InterPro"/>
</dbReference>
<feature type="compositionally biased region" description="Polar residues" evidence="8">
    <location>
        <begin position="640"/>
        <end position="661"/>
    </location>
</feature>
<evidence type="ECO:0000256" key="5">
    <source>
        <dbReference type="ARBA" id="ARBA00022840"/>
    </source>
</evidence>
<reference evidence="11 12" key="1">
    <citation type="journal article" date="2018" name="Mol. Biol. Evol.">
        <title>Broad Genomic Sampling Reveals a Smut Pathogenic Ancestry of the Fungal Clade Ustilaginomycotina.</title>
        <authorList>
            <person name="Kijpornyongpan T."/>
            <person name="Mondo S.J."/>
            <person name="Barry K."/>
            <person name="Sandor L."/>
            <person name="Lee J."/>
            <person name="Lipzen A."/>
            <person name="Pangilinan J."/>
            <person name="LaButti K."/>
            <person name="Hainaut M."/>
            <person name="Henrissat B."/>
            <person name="Grigoriev I.V."/>
            <person name="Spatafora J.W."/>
            <person name="Aime M.C."/>
        </authorList>
    </citation>
    <scope>NUCLEOTIDE SEQUENCE [LARGE SCALE GENOMIC DNA]</scope>
    <source>
        <strain evidence="11 12">MCA 4186</strain>
    </source>
</reference>
<dbReference type="GO" id="GO:0016887">
    <property type="term" value="F:ATP hydrolysis activity"/>
    <property type="evidence" value="ECO:0007669"/>
    <property type="project" value="InterPro"/>
</dbReference>
<dbReference type="PROSITE" id="PS50893">
    <property type="entry name" value="ABC_TRANSPORTER_2"/>
    <property type="match status" value="1"/>
</dbReference>
<keyword evidence="2" id="KW-0813">Transport</keyword>
<dbReference type="OrthoDB" id="66620at2759"/>
<dbReference type="GeneID" id="37270016"/>
<evidence type="ECO:0000313" key="11">
    <source>
        <dbReference type="EMBL" id="PWN97953.1"/>
    </source>
</evidence>
<dbReference type="RefSeq" id="XP_025598232.1">
    <property type="nucleotide sequence ID" value="XM_025742472.1"/>
</dbReference>
<evidence type="ECO:0000259" key="10">
    <source>
        <dbReference type="PROSITE" id="PS50893"/>
    </source>
</evidence>
<dbReference type="GO" id="GO:0005524">
    <property type="term" value="F:ATP binding"/>
    <property type="evidence" value="ECO:0007669"/>
    <property type="project" value="UniProtKB-KW"/>
</dbReference>
<feature type="transmembrane region" description="Helical" evidence="9">
    <location>
        <begin position="294"/>
        <end position="317"/>
    </location>
</feature>
<dbReference type="Pfam" id="PF00005">
    <property type="entry name" value="ABC_tran"/>
    <property type="match status" value="1"/>
</dbReference>
<evidence type="ECO:0000256" key="4">
    <source>
        <dbReference type="ARBA" id="ARBA00022741"/>
    </source>
</evidence>
<dbReference type="STRING" id="58919.A0A316ZCJ1"/>
<keyword evidence="7 9" id="KW-0472">Membrane</keyword>
<evidence type="ECO:0000256" key="8">
    <source>
        <dbReference type="SAM" id="MobiDB-lite"/>
    </source>
</evidence>
<feature type="transmembrane region" description="Helical" evidence="9">
    <location>
        <begin position="875"/>
        <end position="896"/>
    </location>
</feature>
<dbReference type="InterPro" id="IPR003593">
    <property type="entry name" value="AAA+_ATPase"/>
</dbReference>
<evidence type="ECO:0000256" key="7">
    <source>
        <dbReference type="ARBA" id="ARBA00023136"/>
    </source>
</evidence>
<feature type="transmembrane region" description="Helical" evidence="9">
    <location>
        <begin position="734"/>
        <end position="754"/>
    </location>
</feature>
<feature type="transmembrane region" description="Helical" evidence="9">
    <location>
        <begin position="961"/>
        <end position="979"/>
    </location>
</feature>
<dbReference type="Gene3D" id="3.40.50.300">
    <property type="entry name" value="P-loop containing nucleotide triphosphate hydrolases"/>
    <property type="match status" value="1"/>
</dbReference>
<name>A0A316ZCJ1_9BASI</name>
<keyword evidence="6 9" id="KW-1133">Transmembrane helix</keyword>
<dbReference type="GO" id="GO:0016020">
    <property type="term" value="C:membrane"/>
    <property type="evidence" value="ECO:0007669"/>
    <property type="project" value="UniProtKB-SubCell"/>
</dbReference>
<dbReference type="InterPro" id="IPR017871">
    <property type="entry name" value="ABC_transporter-like_CS"/>
</dbReference>
<keyword evidence="4" id="KW-0547">Nucleotide-binding</keyword>
<proteinExistence type="predicted"/>
<evidence type="ECO:0000256" key="9">
    <source>
        <dbReference type="SAM" id="Phobius"/>
    </source>
</evidence>
<accession>A0A316ZCJ1</accession>
<feature type="domain" description="ABC transporter" evidence="10">
    <location>
        <begin position="372"/>
        <end position="621"/>
    </location>
</feature>
<comment type="subcellular location">
    <subcellularLocation>
        <location evidence="1">Membrane</location>
        <topology evidence="1">Multi-pass membrane protein</topology>
    </subcellularLocation>
</comment>
<dbReference type="InterPro" id="IPR027417">
    <property type="entry name" value="P-loop_NTPase"/>
</dbReference>
<protein>
    <recommendedName>
        <fullName evidence="10">ABC transporter domain-containing protein</fullName>
    </recommendedName>
</protein>
<dbReference type="InterPro" id="IPR050352">
    <property type="entry name" value="ABCG_transporters"/>
</dbReference>
<evidence type="ECO:0000256" key="1">
    <source>
        <dbReference type="ARBA" id="ARBA00004141"/>
    </source>
</evidence>
<feature type="transmembrane region" description="Helical" evidence="9">
    <location>
        <begin position="847"/>
        <end position="868"/>
    </location>
</feature>
<evidence type="ECO:0000256" key="2">
    <source>
        <dbReference type="ARBA" id="ARBA00022448"/>
    </source>
</evidence>
<dbReference type="Pfam" id="PF01061">
    <property type="entry name" value="ABC2_membrane"/>
    <property type="match status" value="1"/>
</dbReference>
<sequence length="988" mass="103326">MSNATSMTLYEPCPPGLGGSDCAQATCASPFTAPASRPASATACSTCDSGFRGLNCNVCSGRGSCAAIQTQKGVQMGTGASTLTCDTQPDSAAVGVKYGECKVSSPTFSALFAGDMRLTMTKVAPSGAGEMGALGLGTWPAQAGTTLTQLWLDGIEQFYCQASGCVNSNVTESVASTAKFGTSDWACSNLQCHCISSSKICSPDAPFGIGKIIAGQNGSLSMPCDYADPNDENATTQCAFKSQVITSTLGEGGLSLTECSFGSCLSQQSIQNAWYDAAQADPAKSGGVNLSGGVIGGLAVLGVFLAGIAAFVVYGIMARRRAAARLRKPRPEAFGLRWDSLHFQLPNGSALQRFTGVGAAVVRKRKAYDEEHEMSQIARDKGRRSGHILRGVSGEAPPGGLTAIMGASGAGKTTLVEILSGKNKRGTATGGLAYVSGDGTVLPSAPPSDCRVLCFVDQEDHLPPHSTVREALSFAAELANPENVTAAERAQIVDDTIATLGLGAVAGALIGDRKRRGLSGGEKRRVSIGIAAVARPSILVLDEPLSGLDSLAAMQVMQALRAMASGPRSGTTVIMTLHQPSFEIFEMPNKIMVMAHGETVFDAAPFTALTWCRRRNANISMGQNVADVLIKICSEGAPSTGSASNSISETQQATGVASSVEGSEKDEWRQRVGTAPDVKTPGSPGAYAVNMPIVGPRGPLVASHGATPTTLATQMRALVARQVKTAKRDPTGPLAHILGSVAIGLFVGGAFFQIDLTIAGFQNRIGSLFFVYILMTFASLSATVGIDRARPLMERERAAGHYHSMAWLATYLAYDLLLLRAIPAVLLATIVYWMVGLHPSAQNFFQYLLVSVVYAAVAGVFSALLGVIAADLSVAVLLAGLNILFNIAFGGFLLSLDHLPSVLRWIRWLCPLKYALEAVGSNELVGLELVDNLAGVPIRTPVSLFAGGLFGFQDGSYYRDLLVLALPFLVGFIVLLALATQTLMRERC</sequence>
<dbReference type="PROSITE" id="PS00211">
    <property type="entry name" value="ABC_TRANSPORTER_1"/>
    <property type="match status" value="1"/>
</dbReference>
<organism evidence="11 12">
    <name type="scientific">Tilletiopsis washingtonensis</name>
    <dbReference type="NCBI Taxonomy" id="58919"/>
    <lineage>
        <taxon>Eukaryota</taxon>
        <taxon>Fungi</taxon>
        <taxon>Dikarya</taxon>
        <taxon>Basidiomycota</taxon>
        <taxon>Ustilaginomycotina</taxon>
        <taxon>Exobasidiomycetes</taxon>
        <taxon>Entylomatales</taxon>
        <taxon>Entylomatales incertae sedis</taxon>
        <taxon>Tilletiopsis</taxon>
    </lineage>
</organism>
<evidence type="ECO:0000313" key="12">
    <source>
        <dbReference type="Proteomes" id="UP000245946"/>
    </source>
</evidence>
<dbReference type="InterPro" id="IPR013525">
    <property type="entry name" value="ABC2_TM"/>
</dbReference>
<feature type="transmembrane region" description="Helical" evidence="9">
    <location>
        <begin position="766"/>
        <end position="786"/>
    </location>
</feature>
<dbReference type="SUPFAM" id="SSF52540">
    <property type="entry name" value="P-loop containing nucleoside triphosphate hydrolases"/>
    <property type="match status" value="1"/>
</dbReference>
<dbReference type="Proteomes" id="UP000245946">
    <property type="component" value="Unassembled WGS sequence"/>
</dbReference>
<dbReference type="InterPro" id="IPR003439">
    <property type="entry name" value="ABC_transporter-like_ATP-bd"/>
</dbReference>
<keyword evidence="12" id="KW-1185">Reference proteome</keyword>
<evidence type="ECO:0000256" key="3">
    <source>
        <dbReference type="ARBA" id="ARBA00022692"/>
    </source>
</evidence>
<dbReference type="AlphaFoldDB" id="A0A316ZCJ1"/>
<feature type="transmembrane region" description="Helical" evidence="9">
    <location>
        <begin position="807"/>
        <end position="835"/>
    </location>
</feature>
<feature type="region of interest" description="Disordered" evidence="8">
    <location>
        <begin position="640"/>
        <end position="681"/>
    </location>
</feature>
<keyword evidence="5" id="KW-0067">ATP-binding</keyword>
<dbReference type="SMART" id="SM00382">
    <property type="entry name" value="AAA"/>
    <property type="match status" value="1"/>
</dbReference>
<keyword evidence="3 9" id="KW-0812">Transmembrane</keyword>
<dbReference type="PANTHER" id="PTHR48041:SF91">
    <property type="entry name" value="ABC TRANSPORTER G FAMILY MEMBER 28"/>
    <property type="match status" value="1"/>
</dbReference>